<evidence type="ECO:0000256" key="1">
    <source>
        <dbReference type="SAM" id="MobiDB-lite"/>
    </source>
</evidence>
<feature type="region of interest" description="Disordered" evidence="1">
    <location>
        <begin position="26"/>
        <end position="46"/>
    </location>
</feature>
<feature type="compositionally biased region" description="Polar residues" evidence="1">
    <location>
        <begin position="28"/>
        <end position="37"/>
    </location>
</feature>
<protein>
    <submittedName>
        <fullName evidence="2">Uncharacterized protein</fullName>
    </submittedName>
</protein>
<proteinExistence type="predicted"/>
<gene>
    <name evidence="2" type="ORF">HELGO_WM48091</name>
</gene>
<reference evidence="2" key="1">
    <citation type="submission" date="2020-01" db="EMBL/GenBank/DDBJ databases">
        <authorList>
            <person name="Meier V. D."/>
            <person name="Meier V D."/>
        </authorList>
    </citation>
    <scope>NUCLEOTIDE SEQUENCE</scope>
    <source>
        <strain evidence="2">HLG_WM_MAG_03</strain>
    </source>
</reference>
<dbReference type="EMBL" id="CACVAR010000269">
    <property type="protein sequence ID" value="CAA6816866.1"/>
    <property type="molecule type" value="Genomic_DNA"/>
</dbReference>
<name>A0A6S6TPE5_9BACT</name>
<organism evidence="2">
    <name type="scientific">uncultured Sulfurovum sp</name>
    <dbReference type="NCBI Taxonomy" id="269237"/>
    <lineage>
        <taxon>Bacteria</taxon>
        <taxon>Pseudomonadati</taxon>
        <taxon>Campylobacterota</taxon>
        <taxon>Epsilonproteobacteria</taxon>
        <taxon>Campylobacterales</taxon>
        <taxon>Sulfurovaceae</taxon>
        <taxon>Sulfurovum</taxon>
        <taxon>environmental samples</taxon>
    </lineage>
</organism>
<evidence type="ECO:0000313" key="2">
    <source>
        <dbReference type="EMBL" id="CAA6816866.1"/>
    </source>
</evidence>
<accession>A0A6S6TPE5</accession>
<dbReference type="AlphaFoldDB" id="A0A6S6TPE5"/>
<sequence length="46" mass="4950">MNKILLTAFILLMHGCAGTMKLAEENGLKTNDPTTPAHTKGEIKVP</sequence>